<comment type="caution">
    <text evidence="1">The sequence shown here is derived from an EMBL/GenBank/DDBJ whole genome shotgun (WGS) entry which is preliminary data.</text>
</comment>
<reference evidence="1 2" key="1">
    <citation type="submission" date="2022-11" db="EMBL/GenBank/DDBJ databases">
        <title>Minimal conservation of predation-associated metabolite biosynthetic gene clusters underscores biosynthetic potential of Myxococcota including descriptions for ten novel species: Archangium lansinium sp. nov., Myxococcus landrumus sp. nov., Nannocystis bai.</title>
        <authorList>
            <person name="Ahearne A."/>
            <person name="Stevens C."/>
            <person name="Dowd S."/>
        </authorList>
    </citation>
    <scope>NUCLEOTIDE SEQUENCE [LARGE SCALE GENOMIC DNA]</scope>
    <source>
        <strain evidence="1 2">NCELM</strain>
    </source>
</reference>
<gene>
    <name evidence="1" type="ORF">POL58_46600</name>
</gene>
<dbReference type="Proteomes" id="UP001217838">
    <property type="component" value="Unassembled WGS sequence"/>
</dbReference>
<dbReference type="RefSeq" id="WP_272010254.1">
    <property type="nucleotide sequence ID" value="NZ_JAQNDN010000027.1"/>
</dbReference>
<proteinExistence type="predicted"/>
<organism evidence="1 2">
    <name type="scientific">Nannocystis radixulma</name>
    <dbReference type="NCBI Taxonomy" id="2995305"/>
    <lineage>
        <taxon>Bacteria</taxon>
        <taxon>Pseudomonadati</taxon>
        <taxon>Myxococcota</taxon>
        <taxon>Polyangia</taxon>
        <taxon>Nannocystales</taxon>
        <taxon>Nannocystaceae</taxon>
        <taxon>Nannocystis</taxon>
    </lineage>
</organism>
<dbReference type="Gene3D" id="2.30.320.10">
    <property type="entry name" value="YwqG-like"/>
    <property type="match status" value="1"/>
</dbReference>
<accession>A0ABT5BMA9</accession>
<evidence type="ECO:0008006" key="3">
    <source>
        <dbReference type="Google" id="ProtNLM"/>
    </source>
</evidence>
<evidence type="ECO:0000313" key="1">
    <source>
        <dbReference type="EMBL" id="MDC0675302.1"/>
    </source>
</evidence>
<evidence type="ECO:0000313" key="2">
    <source>
        <dbReference type="Proteomes" id="UP001217838"/>
    </source>
</evidence>
<keyword evidence="2" id="KW-1185">Reference proteome</keyword>
<protein>
    <recommendedName>
        <fullName evidence="3">REase associating with pPIWI RE domain-containing protein</fullName>
    </recommendedName>
</protein>
<dbReference type="EMBL" id="JAQNDN010000027">
    <property type="protein sequence ID" value="MDC0675302.1"/>
    <property type="molecule type" value="Genomic_DNA"/>
</dbReference>
<sequence length="415" mass="45622">MPPRPRLDVYVLNNGEDEHDIFYALPVGLGMPRQFARGVVTAERHEIHLHSDVHRSHGYRHALLVADEARGVDDDLRLAAVHARREGVDRFLVLVLPSLRDGRGRLDEVERRVRALLHDLGVDGDATPVLRGPPTRSAGRDEGRTQAAMRELLAALDDLPAVTPAPTLTGLSAEFAIEADMLDLVFPLLLPATLIDDVRATPADTRALRGGGGGSFEGGEPYLDQDEAWPHCPDCGRVMAGRLQIDSRDALHPVPAGHGLFVVFTCPESSCEGEVLRHHPSPDPQRRRHGEAEGRDYFTARPTIFRPSGRCWLLPEPEVFVDEHPDTAARLGEVAYNDDAAAVFHRIAQAIGVSGLIVCQHLGGHHLTTVGTVTPRCELCESPCVLLAQTDYADDQRCLWACPRHPERMVHRIVP</sequence>
<name>A0ABT5BMA9_9BACT</name>